<dbReference type="Proteomes" id="UP001163203">
    <property type="component" value="Chromosome"/>
</dbReference>
<feature type="transmembrane region" description="Helical" evidence="1">
    <location>
        <begin position="41"/>
        <end position="61"/>
    </location>
</feature>
<organism evidence="2 3">
    <name type="scientific">Amycolatopsis cynarae</name>
    <dbReference type="NCBI Taxonomy" id="2995223"/>
    <lineage>
        <taxon>Bacteria</taxon>
        <taxon>Bacillati</taxon>
        <taxon>Actinomycetota</taxon>
        <taxon>Actinomycetes</taxon>
        <taxon>Pseudonocardiales</taxon>
        <taxon>Pseudonocardiaceae</taxon>
        <taxon>Amycolatopsis</taxon>
    </lineage>
</organism>
<evidence type="ECO:0000256" key="1">
    <source>
        <dbReference type="SAM" id="Phobius"/>
    </source>
</evidence>
<feature type="transmembrane region" description="Helical" evidence="1">
    <location>
        <begin position="190"/>
        <end position="209"/>
    </location>
</feature>
<evidence type="ECO:0000313" key="3">
    <source>
        <dbReference type="Proteomes" id="UP001163203"/>
    </source>
</evidence>
<protein>
    <submittedName>
        <fullName evidence="2">Uncharacterized protein</fullName>
    </submittedName>
</protein>
<feature type="transmembrane region" description="Helical" evidence="1">
    <location>
        <begin position="309"/>
        <end position="327"/>
    </location>
</feature>
<name>A0ABY7AZL2_9PSEU</name>
<dbReference type="RefSeq" id="WP_268754866.1">
    <property type="nucleotide sequence ID" value="NZ_CP113836.1"/>
</dbReference>
<feature type="transmembrane region" description="Helical" evidence="1">
    <location>
        <begin position="252"/>
        <end position="271"/>
    </location>
</feature>
<sequence>MGTVALPALIIVTTAYAVLVLPRMNSPVRRERSWARHPGFWLLVVTALLFVNQVLFTVYVWREWHGDVSRIARYLPAGWFALADPGRFADAFPAPGLLSPTVLRVQAFLELPFVLLAYLTVCRWCGAPVFGRALAARWAVSASYTATFCLIEWSLHNPYTTADLVLRVLSGLLVPIAAGRLASGPDREPHLVPLVVSLAALGCLVLAVYDTALLYNLAHAAAWLPRSALALGVLAAARWWAARGPGRAGPAIRAVCACLGWFLVLFFVPALPLRYGLNFGTTAVSLACGAVLVARALWLGWPRELARTLALAVLAGCGGAAAGDLLAHGLPEARLLAAAAGFVLAGGAVCAITDRKRRRTREV</sequence>
<gene>
    <name evidence="2" type="ORF">ORV05_27320</name>
</gene>
<evidence type="ECO:0000313" key="2">
    <source>
        <dbReference type="EMBL" id="WAL64644.1"/>
    </source>
</evidence>
<keyword evidence="1" id="KW-0472">Membrane</keyword>
<keyword evidence="1" id="KW-1133">Transmembrane helix</keyword>
<reference evidence="2" key="1">
    <citation type="submission" date="2022-11" db="EMBL/GenBank/DDBJ databases">
        <authorList>
            <person name="Mo P."/>
        </authorList>
    </citation>
    <scope>NUCLEOTIDE SEQUENCE</scope>
    <source>
        <strain evidence="2">HUAS 11-8</strain>
    </source>
</reference>
<keyword evidence="1" id="KW-0812">Transmembrane</keyword>
<proteinExistence type="predicted"/>
<dbReference type="EMBL" id="CP113836">
    <property type="protein sequence ID" value="WAL64644.1"/>
    <property type="molecule type" value="Genomic_DNA"/>
</dbReference>
<feature type="transmembrane region" description="Helical" evidence="1">
    <location>
        <begin position="333"/>
        <end position="352"/>
    </location>
</feature>
<accession>A0ABY7AZL2</accession>
<feature type="transmembrane region" description="Helical" evidence="1">
    <location>
        <begin position="221"/>
        <end position="240"/>
    </location>
</feature>
<keyword evidence="3" id="KW-1185">Reference proteome</keyword>
<feature type="transmembrane region" description="Helical" evidence="1">
    <location>
        <begin position="277"/>
        <end position="297"/>
    </location>
</feature>